<evidence type="ECO:0000256" key="5">
    <source>
        <dbReference type="ARBA" id="ARBA00022741"/>
    </source>
</evidence>
<feature type="domain" description="ABC transporter" evidence="11">
    <location>
        <begin position="691"/>
        <end position="944"/>
    </location>
</feature>
<dbReference type="FunFam" id="3.40.50.300:FF:000565">
    <property type="entry name" value="ABC bile acid transporter"/>
    <property type="match status" value="1"/>
</dbReference>
<organism evidence="13 14">
    <name type="scientific">Scheffersomyces stipitis (strain ATCC 58785 / CBS 6054 / NBRC 10063 / NRRL Y-11545)</name>
    <name type="common">Yeast</name>
    <name type="synonym">Pichia stipitis</name>
    <dbReference type="NCBI Taxonomy" id="322104"/>
    <lineage>
        <taxon>Eukaryota</taxon>
        <taxon>Fungi</taxon>
        <taxon>Dikarya</taxon>
        <taxon>Ascomycota</taxon>
        <taxon>Saccharomycotina</taxon>
        <taxon>Pichiomycetes</taxon>
        <taxon>Debaryomycetaceae</taxon>
        <taxon>Scheffersomyces</taxon>
    </lineage>
</organism>
<dbReference type="FunFam" id="3.40.50.300:FF:000997">
    <property type="entry name" value="Multidrug resistance-associated protein 1"/>
    <property type="match status" value="1"/>
</dbReference>
<dbReference type="InterPro" id="IPR027417">
    <property type="entry name" value="P-loop_NTPase"/>
</dbReference>
<feature type="transmembrane region" description="Helical" evidence="10">
    <location>
        <begin position="279"/>
        <end position="296"/>
    </location>
</feature>
<feature type="domain" description="ABC transmembrane type-1" evidence="12">
    <location>
        <begin position="373"/>
        <end position="653"/>
    </location>
</feature>
<dbReference type="GO" id="GO:0140359">
    <property type="term" value="F:ABC-type transporter activity"/>
    <property type="evidence" value="ECO:0007669"/>
    <property type="project" value="InterPro"/>
</dbReference>
<comment type="subcellular location">
    <subcellularLocation>
        <location evidence="1">Vacuole membrane</location>
        <topology evidence="1">Multi-pass membrane protein</topology>
    </subcellularLocation>
</comment>
<evidence type="ECO:0000256" key="3">
    <source>
        <dbReference type="ARBA" id="ARBA00022692"/>
    </source>
</evidence>
<dbReference type="OMA" id="MNNYSAR"/>
<dbReference type="SUPFAM" id="SSF90123">
    <property type="entry name" value="ABC transporter transmembrane region"/>
    <property type="match status" value="2"/>
</dbReference>
<accession>A3LQB3</accession>
<dbReference type="InterPro" id="IPR044726">
    <property type="entry name" value="ABCC_6TM_D2"/>
</dbReference>
<keyword evidence="6" id="KW-0067">ATP-binding</keyword>
<evidence type="ECO:0000256" key="6">
    <source>
        <dbReference type="ARBA" id="ARBA00022840"/>
    </source>
</evidence>
<feature type="transmembrane region" description="Helical" evidence="10">
    <location>
        <begin position="1058"/>
        <end position="1079"/>
    </location>
</feature>
<evidence type="ECO:0000256" key="10">
    <source>
        <dbReference type="SAM" id="Phobius"/>
    </source>
</evidence>
<evidence type="ECO:0000256" key="8">
    <source>
        <dbReference type="ARBA" id="ARBA00023136"/>
    </source>
</evidence>
<feature type="transmembrane region" description="Helical" evidence="10">
    <location>
        <begin position="1316"/>
        <end position="1335"/>
    </location>
</feature>
<dbReference type="SUPFAM" id="SSF52540">
    <property type="entry name" value="P-loop containing nucleoside triphosphate hydrolases"/>
    <property type="match status" value="2"/>
</dbReference>
<dbReference type="InterPro" id="IPR011527">
    <property type="entry name" value="ABC1_TM_dom"/>
</dbReference>
<evidence type="ECO:0000256" key="2">
    <source>
        <dbReference type="ARBA" id="ARBA00022448"/>
    </source>
</evidence>
<dbReference type="KEGG" id="pic:PICST_30251"/>
<dbReference type="PROSITE" id="PS50893">
    <property type="entry name" value="ABC_TRANSPORTER_2"/>
    <property type="match status" value="2"/>
</dbReference>
<dbReference type="InterPro" id="IPR044746">
    <property type="entry name" value="ABCC_6TM_D1"/>
</dbReference>
<dbReference type="HOGENOM" id="CLU_000604_27_3_1"/>
<feature type="transmembrane region" description="Helical" evidence="10">
    <location>
        <begin position="1099"/>
        <end position="1126"/>
    </location>
</feature>
<dbReference type="CDD" id="cd18580">
    <property type="entry name" value="ABC_6TM_ABCC_D2"/>
    <property type="match status" value="1"/>
</dbReference>
<feature type="domain" description="ABC transporter" evidence="11">
    <location>
        <begin position="1380"/>
        <end position="1635"/>
    </location>
</feature>
<feature type="transmembrane region" description="Helical" evidence="10">
    <location>
        <begin position="123"/>
        <end position="143"/>
    </location>
</feature>
<sequence length="1640" mass="183968">MTIGEPGVGRIDQAIGVSHTSSFMTITFGPDTWKSQWGKHRVLSWFFVNWKQSVNFSDTYPAVLDISMDSITHLWLSKSNPLGSVHNVGLESFYELESPDWTSPLYSPTGNALNPPFVKKVSLYVNYFFLAWLILQLVAALFAPTKKLTKTYSQIGFPKKVAVITLQALAILGIYVSSHDINIIVYFATLLLLVLPLQLLAPRKSPISYAAVLFFWLSSIVLFVVPIVQDTFSTITIYRTSIFTYVCEISVVLTSNVLLFLDNADYQVLFEQETDPYNIYNILYFLTFYWIQPLISKAYTKNDLTKDEVPYTSAHLSCDVTLANLSENWEDEKKAAAKKSWFIPEMFRSGPSLMTAIFKSFLSYFVLNLSLDVFETILTFSQPIVLRQLIIFFQDRSIAEEKPPIIVGYGLAILLYAINCTRFFTFNQAYQYQYESMYAVHSSLVSIIHAKSLRLSPDSKKAKSTGDIINHISVDTDVIKGFFYGLQDFVSSPLKLTFCLVSLYRLLGNATWAGLLGFLVVLPFSTVLFTWFANCQKRMMKFKDDRTNLTNDILTSIKNIKLYSWEKPMLKRLTDIRDLKELNELRKMGTIMAAVMFIWGCVPFLISCSVYTAFTLFYDIPLTADIVFPSLVLFDLLSEPLMQFPHLISNYSRAAVSFGRISDFLLLDELELENSKTYSHKLDSPTNSTPVKLENVTLLWSTKENANKKFHDEEAQVEETHSNIALSNINIAAEAGKLTCIVGKVGSGKTTLIRSILGEIPIHTQPYSDDSEYVFPRVEINGAIAYCPQTPWILDGTVKENILFGYRYDAANYKKTVEVCELVSDFQSLADGDKTVVGEKGISLSGGQKARISLARAVYSGADIYLLDDVLSAVDAHVGKKIIDNVLGRNGILASKTVILATNSVHVLHEAHNIYMLKNGTISESGDYDTVMERKSDLAQLLQEFGKTKKSQETETETETEIEEVSEQAHSSTKRREIDPVDVEEEIIEYVSESIDPGQVNTGGFRRGSLVSFGHEYTDDEEDDTARKTGKTEEKLGKGQVKRDAILSYLRAASYKYIILYLVLSIGTYLCTMLDKIVLTNWSEKNSAAGDTVNPHLYLTLYGIVGISGGGFVLISSVIVWTFCIVPASSFFHTRLAKSVMASPMSFFETTPVGRILNRFTEDIGSLDMEIPWVLIMLASTFLNAFITFGVIIYAVPIILFFLIPMSFIYNYIRQLYIPASRDLKRIESASKSPIISSIQESLNGADTIKAFNQEERFTHMTRGAVDECISVGLIISGIQRWLSIRLQFISSTILFVTAALAVTSLTTSAPMNPSVFGFVMSYAMNIVYVLNAIVRTWAEAETQIVVLERLNEYSELPSEAPMEIEDKKPVKSWPEHGTISFNNYSVRYRENLDLVLKGINININAKEKIGVVGRTGAGKSSLTLALFRIIEAASGNISIDGVNTNEIGLYDLRRHLMIIPQESSSFRASVRENLDPFGEHSDEQLWKVLETAHLKEHVEKMTTEPTEQEKKESKNADELGTSRGLDAKVAENGANLSAGQKQLLSLARALLHESSKILVLDEATAAVDVQTDKIIQQTIREEFKDKTIITIAHRLNTIMDSDRVLVLDKGEVKEFDTPDKLKENKDGIFYSLCKEGGYL</sequence>
<keyword evidence="5" id="KW-0547">Nucleotide-binding</keyword>
<dbReference type="Gene3D" id="1.20.1560.10">
    <property type="entry name" value="ABC transporter type 1, transmembrane domain"/>
    <property type="match status" value="2"/>
</dbReference>
<dbReference type="PANTHER" id="PTHR24223">
    <property type="entry name" value="ATP-BINDING CASSETTE SUB-FAMILY C"/>
    <property type="match status" value="1"/>
</dbReference>
<feature type="compositionally biased region" description="Basic and acidic residues" evidence="9">
    <location>
        <begin position="1501"/>
        <end position="1518"/>
    </location>
</feature>
<proteinExistence type="predicted"/>
<feature type="transmembrane region" description="Helical" evidence="10">
    <location>
        <begin position="207"/>
        <end position="228"/>
    </location>
</feature>
<feature type="region of interest" description="Disordered" evidence="9">
    <location>
        <begin position="946"/>
        <end position="977"/>
    </location>
</feature>
<keyword evidence="7 10" id="KW-1133">Transmembrane helix</keyword>
<dbReference type="Proteomes" id="UP000002258">
    <property type="component" value="Chromosome 2"/>
</dbReference>
<dbReference type="Gene3D" id="3.40.50.300">
    <property type="entry name" value="P-loop containing nucleotide triphosphate hydrolases"/>
    <property type="match status" value="2"/>
</dbReference>
<dbReference type="PROSITE" id="PS00211">
    <property type="entry name" value="ABC_TRANSPORTER_1"/>
    <property type="match status" value="2"/>
</dbReference>
<keyword evidence="14" id="KW-1185">Reference proteome</keyword>
<keyword evidence="8 10" id="KW-0472">Membrane</keyword>
<dbReference type="PANTHER" id="PTHR24223:SF443">
    <property type="entry name" value="MULTIDRUG-RESISTANCE LIKE PROTEIN 1, ISOFORM I"/>
    <property type="match status" value="1"/>
</dbReference>
<evidence type="ECO:0000313" key="13">
    <source>
        <dbReference type="EMBL" id="ABN65180.2"/>
    </source>
</evidence>
<keyword evidence="2" id="KW-0813">Transport</keyword>
<dbReference type="InParanoid" id="A3LQB3"/>
<dbReference type="EMBL" id="CP000496">
    <property type="protein sequence ID" value="ABN65180.2"/>
    <property type="molecule type" value="Genomic_DNA"/>
</dbReference>
<name>A3LQB3_PICST</name>
<feature type="transmembrane region" description="Helical" evidence="10">
    <location>
        <begin position="240"/>
        <end position="259"/>
    </location>
</feature>
<dbReference type="OrthoDB" id="6500128at2759"/>
<feature type="transmembrane region" description="Helical" evidence="10">
    <location>
        <begin position="590"/>
        <end position="614"/>
    </location>
</feature>
<feature type="transmembrane region" description="Helical" evidence="10">
    <location>
        <begin position="510"/>
        <end position="533"/>
    </location>
</feature>
<evidence type="ECO:0000259" key="11">
    <source>
        <dbReference type="PROSITE" id="PS50893"/>
    </source>
</evidence>
<feature type="transmembrane region" description="Helical" evidence="10">
    <location>
        <begin position="155"/>
        <end position="176"/>
    </location>
</feature>
<dbReference type="GeneID" id="4837318"/>
<keyword evidence="3 10" id="KW-0812">Transmembrane</keyword>
<evidence type="ECO:0000256" key="7">
    <source>
        <dbReference type="ARBA" id="ARBA00022989"/>
    </source>
</evidence>
<dbReference type="CDD" id="cd03250">
    <property type="entry name" value="ABCC_MRP_domain1"/>
    <property type="match status" value="1"/>
</dbReference>
<dbReference type="GO" id="GO:0016887">
    <property type="term" value="F:ATP hydrolysis activity"/>
    <property type="evidence" value="ECO:0007669"/>
    <property type="project" value="InterPro"/>
</dbReference>
<dbReference type="Pfam" id="PF00005">
    <property type="entry name" value="ABC_tran"/>
    <property type="match status" value="2"/>
</dbReference>
<feature type="transmembrane region" description="Helical" evidence="10">
    <location>
        <begin position="405"/>
        <end position="424"/>
    </location>
</feature>
<dbReference type="InterPro" id="IPR017871">
    <property type="entry name" value="ABC_transporter-like_CS"/>
</dbReference>
<feature type="compositionally biased region" description="Acidic residues" evidence="9">
    <location>
        <begin position="954"/>
        <end position="966"/>
    </location>
</feature>
<dbReference type="InterPro" id="IPR036640">
    <property type="entry name" value="ABC1_TM_sf"/>
</dbReference>
<feature type="region of interest" description="Disordered" evidence="9">
    <location>
        <begin position="1501"/>
        <end position="1522"/>
    </location>
</feature>
<dbReference type="PROSITE" id="PS50929">
    <property type="entry name" value="ABC_TM1F"/>
    <property type="match status" value="2"/>
</dbReference>
<dbReference type="InterPro" id="IPR003439">
    <property type="entry name" value="ABC_transporter-like_ATP-bd"/>
</dbReference>
<dbReference type="InterPro" id="IPR003593">
    <property type="entry name" value="AAA+_ATPase"/>
</dbReference>
<protein>
    <submittedName>
        <fullName evidence="13">Multidrug resistance-associated protein/mitoxantrone resistance protein, ABC superfamily</fullName>
    </submittedName>
</protein>
<reference evidence="13 14" key="1">
    <citation type="journal article" date="2007" name="Nat. Biotechnol.">
        <title>Genome sequence of the lignocellulose-bioconverting and xylose-fermenting yeast Pichia stipitis.</title>
        <authorList>
            <person name="Jeffries T.W."/>
            <person name="Grigoriev I.V."/>
            <person name="Grimwood J."/>
            <person name="Laplaza J.M."/>
            <person name="Aerts A."/>
            <person name="Salamov A."/>
            <person name="Schmutz J."/>
            <person name="Lindquist E."/>
            <person name="Dehal P."/>
            <person name="Shapiro H."/>
            <person name="Jin Y.S."/>
            <person name="Passoth V."/>
            <person name="Richardson P.M."/>
        </authorList>
    </citation>
    <scope>NUCLEOTIDE SEQUENCE [LARGE SCALE GENOMIC DNA]</scope>
    <source>
        <strain evidence="14">ATCC 58785 / CBS 6054 / NBRC 10063 / NRRL Y-11545</strain>
    </source>
</reference>
<dbReference type="CDD" id="cd18579">
    <property type="entry name" value="ABC_6TM_ABCC_D1"/>
    <property type="match status" value="1"/>
</dbReference>
<feature type="transmembrane region" description="Helical" evidence="10">
    <location>
        <begin position="183"/>
        <end position="201"/>
    </location>
</feature>
<dbReference type="Pfam" id="PF00664">
    <property type="entry name" value="ABC_membrane"/>
    <property type="match status" value="2"/>
</dbReference>
<dbReference type="GO" id="GO:0005524">
    <property type="term" value="F:ATP binding"/>
    <property type="evidence" value="ECO:0007669"/>
    <property type="project" value="UniProtKB-KW"/>
</dbReference>
<evidence type="ECO:0000256" key="9">
    <source>
        <dbReference type="SAM" id="MobiDB-lite"/>
    </source>
</evidence>
<feature type="domain" description="ABC transmembrane type-1" evidence="12">
    <location>
        <begin position="1059"/>
        <end position="1343"/>
    </location>
</feature>
<evidence type="ECO:0000313" key="14">
    <source>
        <dbReference type="Proteomes" id="UP000002258"/>
    </source>
</evidence>
<dbReference type="eggNOG" id="KOG0054">
    <property type="taxonomic scope" value="Eukaryota"/>
</dbReference>
<dbReference type="SMART" id="SM00382">
    <property type="entry name" value="AAA"/>
    <property type="match status" value="2"/>
</dbReference>
<dbReference type="GO" id="GO:0000329">
    <property type="term" value="C:fungal-type vacuole membrane"/>
    <property type="evidence" value="ECO:0007669"/>
    <property type="project" value="UniProtKB-ARBA"/>
</dbReference>
<dbReference type="FunFam" id="1.20.1560.10:FF:000013">
    <property type="entry name" value="ABC transporter C family member 2"/>
    <property type="match status" value="1"/>
</dbReference>
<gene>
    <name evidence="13" type="primary">YCF1</name>
    <name evidence="13" type="ORF">PICST_30251</name>
</gene>
<feature type="transmembrane region" description="Helical" evidence="10">
    <location>
        <begin position="1193"/>
        <end position="1213"/>
    </location>
</feature>
<dbReference type="CDD" id="cd03244">
    <property type="entry name" value="ABCC_MRP_domain2"/>
    <property type="match status" value="1"/>
</dbReference>
<keyword evidence="4" id="KW-0677">Repeat</keyword>
<evidence type="ECO:0000256" key="1">
    <source>
        <dbReference type="ARBA" id="ARBA00004128"/>
    </source>
</evidence>
<dbReference type="InterPro" id="IPR050173">
    <property type="entry name" value="ABC_transporter_C-like"/>
</dbReference>
<dbReference type="RefSeq" id="XP_001383209.2">
    <property type="nucleotide sequence ID" value="XM_001383172.1"/>
</dbReference>
<evidence type="ECO:0000259" key="12">
    <source>
        <dbReference type="PROSITE" id="PS50929"/>
    </source>
</evidence>
<evidence type="ECO:0000256" key="4">
    <source>
        <dbReference type="ARBA" id="ARBA00022737"/>
    </source>
</evidence>
<feature type="transmembrane region" description="Helical" evidence="10">
    <location>
        <begin position="1289"/>
        <end position="1310"/>
    </location>
</feature>